<keyword evidence="3" id="KW-1185">Reference proteome</keyword>
<dbReference type="SUPFAM" id="SSF53474">
    <property type="entry name" value="alpha/beta-Hydrolases"/>
    <property type="match status" value="1"/>
</dbReference>
<evidence type="ECO:0000259" key="1">
    <source>
        <dbReference type="Pfam" id="PF05057"/>
    </source>
</evidence>
<protein>
    <recommendedName>
        <fullName evidence="1">DUF676 domain-containing protein</fullName>
    </recommendedName>
</protein>
<evidence type="ECO:0000313" key="2">
    <source>
        <dbReference type="EMBL" id="ESL09861.1"/>
    </source>
</evidence>
<name>A0A061J6T2_TRYRA</name>
<dbReference type="InterPro" id="IPR029058">
    <property type="entry name" value="AB_hydrolase_fold"/>
</dbReference>
<dbReference type="PANTHER" id="PTHR12482">
    <property type="entry name" value="LIPASE ROG1-RELATED-RELATED"/>
    <property type="match status" value="1"/>
</dbReference>
<evidence type="ECO:0000313" key="3">
    <source>
        <dbReference type="Proteomes" id="UP000031737"/>
    </source>
</evidence>
<reference evidence="2 3" key="1">
    <citation type="submission" date="2013-07" db="EMBL/GenBank/DDBJ databases">
        <authorList>
            <person name="Stoco P.H."/>
            <person name="Wagner G."/>
            <person name="Gerber A."/>
            <person name="Zaha A."/>
            <person name="Thompson C."/>
            <person name="Bartholomeu D.C."/>
            <person name="Luckemeyer D.D."/>
            <person name="Bahia D."/>
            <person name="Loreto E."/>
            <person name="Prestes E.B."/>
            <person name="Lima F.M."/>
            <person name="Rodrigues-Luiz G."/>
            <person name="Vallejo G.A."/>
            <person name="Filho J.F."/>
            <person name="Monteiro K.M."/>
            <person name="Tyler K.M."/>
            <person name="de Almeida L.G."/>
            <person name="Ortiz M.F."/>
            <person name="Siervo M.A."/>
            <person name="de Moraes M.H."/>
            <person name="Cunha O.L."/>
            <person name="Mendonca-Neto R."/>
            <person name="Silva R."/>
            <person name="Teixeira S.M."/>
            <person name="Murta S.M."/>
            <person name="Sincero T.C."/>
            <person name="Mendes T.A."/>
            <person name="Urmenyi T.P."/>
            <person name="Silva V.G."/>
            <person name="da Rocha W.D."/>
            <person name="Andersson B."/>
            <person name="Romanha A.J."/>
            <person name="Steindel M."/>
            <person name="de Vasconcelos A.T."/>
            <person name="Grisard E.C."/>
        </authorList>
    </citation>
    <scope>NUCLEOTIDE SEQUENCE [LARGE SCALE GENOMIC DNA]</scope>
    <source>
        <strain evidence="2 3">SC58</strain>
    </source>
</reference>
<dbReference type="AlphaFoldDB" id="A0A061J6T2"/>
<dbReference type="Pfam" id="PF05057">
    <property type="entry name" value="DUF676"/>
    <property type="match status" value="1"/>
</dbReference>
<gene>
    <name evidence="2" type="ORF">TRSC58_02414</name>
</gene>
<organism evidence="2 3">
    <name type="scientific">Trypanosoma rangeli SC58</name>
    <dbReference type="NCBI Taxonomy" id="429131"/>
    <lineage>
        <taxon>Eukaryota</taxon>
        <taxon>Discoba</taxon>
        <taxon>Euglenozoa</taxon>
        <taxon>Kinetoplastea</taxon>
        <taxon>Metakinetoplastina</taxon>
        <taxon>Trypanosomatida</taxon>
        <taxon>Trypanosomatidae</taxon>
        <taxon>Trypanosoma</taxon>
        <taxon>Herpetosoma</taxon>
    </lineage>
</organism>
<accession>A0A061J6T2</accession>
<dbReference type="EMBL" id="AUPL01002414">
    <property type="protein sequence ID" value="ESL09861.1"/>
    <property type="molecule type" value="Genomic_DNA"/>
</dbReference>
<proteinExistence type="predicted"/>
<sequence>MKHRVVVLQHGSHGTHRDLGCLARLLRALDPPPVIVESQVNEGFQTDDGVVVCGARLLQEVLRALSSLCMKALVPSTAPAATSAMPRVERETTVQLSFVAHSMGGLIVREALPQLVRELWCQEGNLRVEWKVFCSIATPHAGTRHMDASVRSYLGRLLGRLYSTAYHDMFLQSSVLTERLVSAEHLASLAAFEHRLLISSMNDLIVPLMSSGFMLKPSQRGKMSPTARAEKETAMCAASEEEMCVKRHSITELSAEEWPQDQYPVERRIAEAMLKGAGAFDSIVVDFTQLHKHCDNPRVRHSAEQLSHRALVCKQPIPQMGLEDTFCFVSRWVAGELAAWHR</sequence>
<dbReference type="VEuPathDB" id="TriTrypDB:TRSC58_02414"/>
<dbReference type="InterPro" id="IPR007751">
    <property type="entry name" value="DUF676_lipase-like"/>
</dbReference>
<dbReference type="PANTHER" id="PTHR12482:SF5">
    <property type="entry name" value="DUF676 DOMAIN-CONTAINING PROTEIN"/>
    <property type="match status" value="1"/>
</dbReference>
<dbReference type="InterPro" id="IPR044294">
    <property type="entry name" value="Lipase-like"/>
</dbReference>
<dbReference type="Proteomes" id="UP000031737">
    <property type="component" value="Unassembled WGS sequence"/>
</dbReference>
<comment type="caution">
    <text evidence="2">The sequence shown here is derived from an EMBL/GenBank/DDBJ whole genome shotgun (WGS) entry which is preliminary data.</text>
</comment>
<dbReference type="Gene3D" id="3.40.50.1820">
    <property type="entry name" value="alpha/beta hydrolase"/>
    <property type="match status" value="1"/>
</dbReference>
<dbReference type="OrthoDB" id="273452at2759"/>
<feature type="domain" description="DUF676" evidence="1">
    <location>
        <begin position="3"/>
        <end position="210"/>
    </location>
</feature>